<dbReference type="GO" id="GO:0009977">
    <property type="term" value="F:proton motive force dependent protein transmembrane transporter activity"/>
    <property type="evidence" value="ECO:0007669"/>
    <property type="project" value="TreeGrafter"/>
</dbReference>
<dbReference type="InterPro" id="IPR002033">
    <property type="entry name" value="TatC"/>
</dbReference>
<dbReference type="GO" id="GO:0065002">
    <property type="term" value="P:intracellular protein transmembrane transport"/>
    <property type="evidence" value="ECO:0007669"/>
    <property type="project" value="TreeGrafter"/>
</dbReference>
<feature type="transmembrane region" description="Helical" evidence="5">
    <location>
        <begin position="80"/>
        <end position="101"/>
    </location>
</feature>
<gene>
    <name evidence="5 6" type="primary">tatC</name>
    <name evidence="6" type="ORF">ABEG18_12325</name>
</gene>
<evidence type="ECO:0000256" key="4">
    <source>
        <dbReference type="ARBA" id="ARBA00023136"/>
    </source>
</evidence>
<dbReference type="HAMAP" id="MF_00902">
    <property type="entry name" value="TatC"/>
    <property type="match status" value="1"/>
</dbReference>
<dbReference type="PRINTS" id="PR01840">
    <property type="entry name" value="TATCFAMILY"/>
</dbReference>
<name>A0AAU7JMP8_9HYPH</name>
<dbReference type="AlphaFoldDB" id="A0AAU7JMP8"/>
<keyword evidence="5" id="KW-0813">Transport</keyword>
<dbReference type="RefSeq" id="WP_406858357.1">
    <property type="nucleotide sequence ID" value="NZ_CP157484.1"/>
</dbReference>
<keyword evidence="5" id="KW-0653">Protein transport</keyword>
<dbReference type="PROSITE" id="PS01218">
    <property type="entry name" value="TATC"/>
    <property type="match status" value="1"/>
</dbReference>
<comment type="subcellular location">
    <subcellularLocation>
        <location evidence="5">Cell membrane</location>
        <topology evidence="5">Multi-pass membrane protein</topology>
    </subcellularLocation>
    <subcellularLocation>
        <location evidence="1">Membrane</location>
        <topology evidence="1">Multi-pass membrane protein</topology>
    </subcellularLocation>
</comment>
<feature type="transmembrane region" description="Helical" evidence="5">
    <location>
        <begin position="165"/>
        <end position="194"/>
    </location>
</feature>
<feature type="transmembrane region" description="Helical" evidence="5">
    <location>
        <begin position="122"/>
        <end position="145"/>
    </location>
</feature>
<proteinExistence type="inferred from homology"/>
<protein>
    <recommendedName>
        <fullName evidence="5">Sec-independent protein translocase protein TatC</fullName>
    </recommendedName>
</protein>
<keyword evidence="5" id="KW-1003">Cell membrane</keyword>
<evidence type="ECO:0000256" key="2">
    <source>
        <dbReference type="ARBA" id="ARBA00022692"/>
    </source>
</evidence>
<comment type="caution">
    <text evidence="5">Lacks conserved residue(s) required for the propagation of feature annotation.</text>
</comment>
<dbReference type="GO" id="GO:0043953">
    <property type="term" value="P:protein transport by the Tat complex"/>
    <property type="evidence" value="ECO:0007669"/>
    <property type="project" value="UniProtKB-UniRule"/>
</dbReference>
<dbReference type="EMBL" id="CP157484">
    <property type="protein sequence ID" value="XBO41502.1"/>
    <property type="molecule type" value="Genomic_DNA"/>
</dbReference>
<comment type="subunit">
    <text evidence="5">The Tat system comprises two distinct complexes: a TatABC complex, containing multiple copies of TatA, TatB and TatC subunits, and a separate TatA complex, containing only TatA subunits. Substrates initially bind to the TatABC complex, which probably triggers association of the separate TatA complex to form the active translocon.</text>
</comment>
<evidence type="ECO:0000256" key="5">
    <source>
        <dbReference type="HAMAP-Rule" id="MF_00902"/>
    </source>
</evidence>
<reference evidence="6" key="1">
    <citation type="submission" date="2024-05" db="EMBL/GenBank/DDBJ databases">
        <authorList>
            <person name="Kim S."/>
            <person name="Heo J."/>
            <person name="Choi H."/>
            <person name="Choi Y."/>
            <person name="Kwon S.-W."/>
            <person name="Kim Y."/>
        </authorList>
    </citation>
    <scope>NUCLEOTIDE SEQUENCE</scope>
    <source>
        <strain evidence="6">KACC 23698</strain>
    </source>
</reference>
<comment type="function">
    <text evidence="5">Part of the twin-arginine translocation (Tat) system that transports large folded proteins containing a characteristic twin-arginine motif in their signal peptide across membranes. Together with TatB, TatC is part of a receptor directly interacting with Tat signal peptides.</text>
</comment>
<evidence type="ECO:0000256" key="3">
    <source>
        <dbReference type="ARBA" id="ARBA00022989"/>
    </source>
</evidence>
<keyword evidence="5" id="KW-0811">Translocation</keyword>
<dbReference type="Pfam" id="PF00902">
    <property type="entry name" value="TatC"/>
    <property type="match status" value="1"/>
</dbReference>
<sequence length="262" mass="28971">MSHEDIEATKAPLIEHLIELRARLIKALVSFVIMFVVCFAFAKQIYNVLIYPYVLAAGDVSQVRLIYTAPLEYLFTQIKLAVFGASFFSFPVVATQIYKFVAPGLYKNERDAFRPYLVATPLLFGLGAAVVFFIAMPIVMRFSIGQQQMIPGEASIELLPKVSEYLSLIMTLIFAFGISFQLPVVLTLLARAGFIDSTFLKEKRRYAIVLVFVLAAVLTPPDVISQLALAVPTLLLYEASIIAVKMAEKKRDEQAAAGSATS</sequence>
<keyword evidence="3 5" id="KW-1133">Transmembrane helix</keyword>
<dbReference type="PANTHER" id="PTHR30371">
    <property type="entry name" value="SEC-INDEPENDENT PROTEIN TRANSLOCASE PROTEIN TATC"/>
    <property type="match status" value="1"/>
</dbReference>
<dbReference type="InterPro" id="IPR019820">
    <property type="entry name" value="Sec-indep_translocase_CS"/>
</dbReference>
<evidence type="ECO:0000256" key="1">
    <source>
        <dbReference type="ARBA" id="ARBA00004141"/>
    </source>
</evidence>
<comment type="similarity">
    <text evidence="5">Belongs to the TatC family.</text>
</comment>
<feature type="transmembrane region" description="Helical" evidence="5">
    <location>
        <begin position="24"/>
        <end position="42"/>
    </location>
</feature>
<accession>A0AAU7JMP8</accession>
<dbReference type="GO" id="GO:0033281">
    <property type="term" value="C:TAT protein transport complex"/>
    <property type="evidence" value="ECO:0007669"/>
    <property type="project" value="UniProtKB-UniRule"/>
</dbReference>
<organism evidence="6">
    <name type="scientific">Alsobacter sp. KACC 23698</name>
    <dbReference type="NCBI Taxonomy" id="3149229"/>
    <lineage>
        <taxon>Bacteria</taxon>
        <taxon>Pseudomonadati</taxon>
        <taxon>Pseudomonadota</taxon>
        <taxon>Alphaproteobacteria</taxon>
        <taxon>Hyphomicrobiales</taxon>
        <taxon>Alsobacteraceae</taxon>
        <taxon>Alsobacter</taxon>
    </lineage>
</organism>
<dbReference type="NCBIfam" id="TIGR00945">
    <property type="entry name" value="tatC"/>
    <property type="match status" value="1"/>
</dbReference>
<dbReference type="PANTHER" id="PTHR30371:SF0">
    <property type="entry name" value="SEC-INDEPENDENT PROTEIN TRANSLOCASE PROTEIN TATC, CHLOROPLASTIC-RELATED"/>
    <property type="match status" value="1"/>
</dbReference>
<keyword evidence="4 5" id="KW-0472">Membrane</keyword>
<keyword evidence="2 5" id="KW-0812">Transmembrane</keyword>
<evidence type="ECO:0000313" key="6">
    <source>
        <dbReference type="EMBL" id="XBO41502.1"/>
    </source>
</evidence>
<feature type="transmembrane region" description="Helical" evidence="5">
    <location>
        <begin position="206"/>
        <end position="221"/>
    </location>
</feature>